<dbReference type="Proteomes" id="UP001549921">
    <property type="component" value="Unassembled WGS sequence"/>
</dbReference>
<dbReference type="EMBL" id="JBEDNZ010000017">
    <property type="protein sequence ID" value="KAL0822082.1"/>
    <property type="molecule type" value="Genomic_DNA"/>
</dbReference>
<dbReference type="PANTHER" id="PTHR33236:SF4">
    <property type="entry name" value="CUB DOMAIN-CONTAINING PROTEIN"/>
    <property type="match status" value="1"/>
</dbReference>
<sequence>MPKNYLKYLVVLAVVLILVRTCDCAKKRVKKFKRKVDVIDLKQNNLLQKEVVNLTNHEKSRGFFTPGLFSLGKVLNFFPVGGERECQPAGFTVARAGICLNPYDCRQRDGKAAGDCAHGLGVCCVFEVTCGGVVQNNLTYFTSPGFPELWSGERDCNITIDKTHAGITQLRIDFVHFTIGQPNRTTGECDEDAMILGEGDSKLVLCGQNHGQHLYFSLSSGSEVREAGDLPSSKSTRLSIRMRGSEMPRLWLLRLAQMPLAYSAPHDCRQYFTNNNGTIMTFNFAINGRHLAGQEYRACIRRNVGFCAVRYMPCDSRSFRIGPGGDAPVVMDPAGSMQQEQMMPVNDAQTQDEEEGSGADPQLAPVVEENVPPPSIASRIWSFIWPSWLWGQTWWGRSTRTWGWSRWSPYAQHYTQEDDKFRYYGYGNFGVGLQGYGRQRCRDRITIPCENEYFVSSTSYIPGVCDPHHCGDTFCPGVPFSNCRVETSISPFAVSVHFGPPTRKRSPEENIGACLRYTQLPCDG</sequence>
<dbReference type="Gene3D" id="2.60.120.290">
    <property type="entry name" value="Spermadhesin, CUB domain"/>
    <property type="match status" value="1"/>
</dbReference>
<evidence type="ECO:0000256" key="1">
    <source>
        <dbReference type="ARBA" id="ARBA00023157"/>
    </source>
</evidence>
<accession>A0ABD0SQF9</accession>
<evidence type="ECO:0000256" key="4">
    <source>
        <dbReference type="SAM" id="SignalP"/>
    </source>
</evidence>
<protein>
    <recommendedName>
        <fullName evidence="5">CUB domain-containing protein</fullName>
    </recommendedName>
</protein>
<evidence type="ECO:0000256" key="2">
    <source>
        <dbReference type="PROSITE-ProRule" id="PRU00059"/>
    </source>
</evidence>
<comment type="caution">
    <text evidence="2">Lacks conserved residue(s) required for the propagation of feature annotation.</text>
</comment>
<comment type="caution">
    <text evidence="6">The sequence shown here is derived from an EMBL/GenBank/DDBJ whole genome shotgun (WGS) entry which is preliminary data.</text>
</comment>
<evidence type="ECO:0000313" key="7">
    <source>
        <dbReference type="Proteomes" id="UP001549921"/>
    </source>
</evidence>
<dbReference type="PANTHER" id="PTHR33236">
    <property type="entry name" value="INTRAFLAGELLAR TRANSPORT PROTEIN 122 FAMILY PROTEIN-RELATED"/>
    <property type="match status" value="1"/>
</dbReference>
<dbReference type="AlphaFoldDB" id="A0ABD0SQF9"/>
<reference evidence="6 7" key="1">
    <citation type="submission" date="2024-06" db="EMBL/GenBank/DDBJ databases">
        <title>A chromosome-level genome assembly of beet webworm, Loxostege sticticalis.</title>
        <authorList>
            <person name="Zhang Y."/>
        </authorList>
    </citation>
    <scope>NUCLEOTIDE SEQUENCE [LARGE SCALE GENOMIC DNA]</scope>
    <source>
        <strain evidence="6">AQ028</strain>
        <tissue evidence="6">Male pupae</tissue>
    </source>
</reference>
<evidence type="ECO:0000259" key="5">
    <source>
        <dbReference type="PROSITE" id="PS01180"/>
    </source>
</evidence>
<feature type="disulfide bond" evidence="2">
    <location>
        <begin position="189"/>
        <end position="206"/>
    </location>
</feature>
<dbReference type="PROSITE" id="PS01180">
    <property type="entry name" value="CUB"/>
    <property type="match status" value="1"/>
</dbReference>
<evidence type="ECO:0000313" key="6">
    <source>
        <dbReference type="EMBL" id="KAL0822082.1"/>
    </source>
</evidence>
<keyword evidence="4" id="KW-0732">Signal</keyword>
<dbReference type="InterPro" id="IPR035914">
    <property type="entry name" value="Sperma_CUB_dom_sf"/>
</dbReference>
<proteinExistence type="predicted"/>
<dbReference type="SUPFAM" id="SSF49854">
    <property type="entry name" value="Spermadhesin, CUB domain"/>
    <property type="match status" value="1"/>
</dbReference>
<dbReference type="Pfam" id="PF26080">
    <property type="entry name" value="CUB_animal"/>
    <property type="match status" value="2"/>
</dbReference>
<feature type="domain" description="CUB" evidence="5">
    <location>
        <begin position="130"/>
        <end position="245"/>
    </location>
</feature>
<feature type="region of interest" description="Disordered" evidence="3">
    <location>
        <begin position="340"/>
        <end position="364"/>
    </location>
</feature>
<dbReference type="Pfam" id="PF00431">
    <property type="entry name" value="CUB"/>
    <property type="match status" value="1"/>
</dbReference>
<gene>
    <name evidence="6" type="ORF">ABMA28_005447</name>
</gene>
<evidence type="ECO:0000256" key="3">
    <source>
        <dbReference type="SAM" id="MobiDB-lite"/>
    </source>
</evidence>
<dbReference type="InterPro" id="IPR058698">
    <property type="entry name" value="CUB_metazoa"/>
</dbReference>
<name>A0ABD0SQF9_LOXSC</name>
<organism evidence="6 7">
    <name type="scientific">Loxostege sticticalis</name>
    <name type="common">Beet webworm moth</name>
    <dbReference type="NCBI Taxonomy" id="481309"/>
    <lineage>
        <taxon>Eukaryota</taxon>
        <taxon>Metazoa</taxon>
        <taxon>Ecdysozoa</taxon>
        <taxon>Arthropoda</taxon>
        <taxon>Hexapoda</taxon>
        <taxon>Insecta</taxon>
        <taxon>Pterygota</taxon>
        <taxon>Neoptera</taxon>
        <taxon>Endopterygota</taxon>
        <taxon>Lepidoptera</taxon>
        <taxon>Glossata</taxon>
        <taxon>Ditrysia</taxon>
        <taxon>Pyraloidea</taxon>
        <taxon>Crambidae</taxon>
        <taxon>Pyraustinae</taxon>
        <taxon>Loxostege</taxon>
    </lineage>
</organism>
<feature type="chain" id="PRO_5044868206" description="CUB domain-containing protein" evidence="4">
    <location>
        <begin position="25"/>
        <end position="524"/>
    </location>
</feature>
<keyword evidence="1 2" id="KW-1015">Disulfide bond</keyword>
<dbReference type="InterPro" id="IPR000859">
    <property type="entry name" value="CUB_dom"/>
</dbReference>
<feature type="signal peptide" evidence="4">
    <location>
        <begin position="1"/>
        <end position="24"/>
    </location>
</feature>